<gene>
    <name evidence="9" type="ORF">M9458_018920</name>
</gene>
<evidence type="ECO:0000259" key="8">
    <source>
        <dbReference type="Pfam" id="PF17779"/>
    </source>
</evidence>
<feature type="domain" description="NOD1/2 winged helix" evidence="8">
    <location>
        <begin position="68"/>
        <end position="127"/>
    </location>
</feature>
<evidence type="ECO:0000313" key="10">
    <source>
        <dbReference type="Proteomes" id="UP001529510"/>
    </source>
</evidence>
<dbReference type="EMBL" id="JAMKFB020000008">
    <property type="protein sequence ID" value="KAL0187250.1"/>
    <property type="molecule type" value="Genomic_DNA"/>
</dbReference>
<keyword evidence="6" id="KW-0067">ATP-binding</keyword>
<evidence type="ECO:0000256" key="6">
    <source>
        <dbReference type="ARBA" id="ARBA00022840"/>
    </source>
</evidence>
<accession>A0ABD0QMP4</accession>
<dbReference type="AlphaFoldDB" id="A0ABD0QMP4"/>
<dbReference type="Proteomes" id="UP001529510">
    <property type="component" value="Unassembled WGS sequence"/>
</dbReference>
<feature type="non-terminal residue" evidence="9">
    <location>
        <position position="314"/>
    </location>
</feature>
<reference evidence="9 10" key="1">
    <citation type="submission" date="2024-05" db="EMBL/GenBank/DDBJ databases">
        <title>Genome sequencing and assembly of Indian major carp, Cirrhinus mrigala (Hamilton, 1822).</title>
        <authorList>
            <person name="Mohindra V."/>
            <person name="Chowdhury L.M."/>
            <person name="Lal K."/>
            <person name="Jena J.K."/>
        </authorList>
    </citation>
    <scope>NUCLEOTIDE SEQUENCE [LARGE SCALE GENOMIC DNA]</scope>
    <source>
        <strain evidence="9">CM1030</strain>
        <tissue evidence="9">Blood</tissue>
    </source>
</reference>
<keyword evidence="4" id="KW-0677">Repeat</keyword>
<dbReference type="Pfam" id="PF17779">
    <property type="entry name" value="WHD_NOD2"/>
    <property type="match status" value="1"/>
</dbReference>
<evidence type="ECO:0000256" key="1">
    <source>
        <dbReference type="ARBA" id="ARBA00004496"/>
    </source>
</evidence>
<dbReference type="GO" id="GO:0005737">
    <property type="term" value="C:cytoplasm"/>
    <property type="evidence" value="ECO:0007669"/>
    <property type="project" value="UniProtKB-SubCell"/>
</dbReference>
<dbReference type="GO" id="GO:0005524">
    <property type="term" value="F:ATP binding"/>
    <property type="evidence" value="ECO:0007669"/>
    <property type="project" value="UniProtKB-KW"/>
</dbReference>
<evidence type="ECO:0000256" key="3">
    <source>
        <dbReference type="ARBA" id="ARBA00022614"/>
    </source>
</evidence>
<evidence type="ECO:0000256" key="4">
    <source>
        <dbReference type="ARBA" id="ARBA00022737"/>
    </source>
</evidence>
<comment type="caution">
    <text evidence="9">The sequence shown here is derived from an EMBL/GenBank/DDBJ whole genome shotgun (WGS) entry which is preliminary data.</text>
</comment>
<dbReference type="PANTHER" id="PTHR24106">
    <property type="entry name" value="NACHT, LRR AND CARD DOMAINS-CONTAINING"/>
    <property type="match status" value="1"/>
</dbReference>
<dbReference type="InterPro" id="IPR041075">
    <property type="entry name" value="NOD1/2_WH"/>
</dbReference>
<dbReference type="InterPro" id="IPR051261">
    <property type="entry name" value="NLR"/>
</dbReference>
<keyword evidence="2" id="KW-0963">Cytoplasm</keyword>
<dbReference type="Pfam" id="PF17776">
    <property type="entry name" value="NLRC4_HD2"/>
    <property type="match status" value="1"/>
</dbReference>
<keyword evidence="10" id="KW-1185">Reference proteome</keyword>
<evidence type="ECO:0000259" key="7">
    <source>
        <dbReference type="Pfam" id="PF17776"/>
    </source>
</evidence>
<organism evidence="9 10">
    <name type="scientific">Cirrhinus mrigala</name>
    <name type="common">Mrigala</name>
    <dbReference type="NCBI Taxonomy" id="683832"/>
    <lineage>
        <taxon>Eukaryota</taxon>
        <taxon>Metazoa</taxon>
        <taxon>Chordata</taxon>
        <taxon>Craniata</taxon>
        <taxon>Vertebrata</taxon>
        <taxon>Euteleostomi</taxon>
        <taxon>Actinopterygii</taxon>
        <taxon>Neopterygii</taxon>
        <taxon>Teleostei</taxon>
        <taxon>Ostariophysi</taxon>
        <taxon>Cypriniformes</taxon>
        <taxon>Cyprinidae</taxon>
        <taxon>Labeoninae</taxon>
        <taxon>Labeonini</taxon>
        <taxon>Cirrhinus</taxon>
    </lineage>
</organism>
<comment type="subcellular location">
    <subcellularLocation>
        <location evidence="1">Cytoplasm</location>
    </subcellularLocation>
</comment>
<keyword evidence="5" id="KW-0547">Nucleotide-binding</keyword>
<dbReference type="InterPro" id="IPR041267">
    <property type="entry name" value="NLRP_HD2"/>
</dbReference>
<sequence>MCHIPVFCWISANVLQNILKQDDSAEIPQTLTEMYIHFLLRQINIKNQKYDETDQRDPEKLLQSNRKVIMKLAELAFKQLMKGNVMFYEEDLRESGIDVIDASVYSGICTEIFREESVLYQRKIYCFIHLSFQEFLAAFYVFGCFVMNHTEVLNCFGLFPNFHKGVIDTALQSENGHLDLFLRFLLGISLESNQRLLQGLLKHTVKSSESMRIIADYIKDKIKHEQGLSADRSINLLLCLLEMNDQTLSKEILEFMKSEKHSENKLSLSHCSAIAYMFQVSDEVLEELNLKTFNTSDEGRRRLIPAVVNCRKAL</sequence>
<keyword evidence="3" id="KW-0433">Leucine-rich repeat</keyword>
<evidence type="ECO:0000256" key="5">
    <source>
        <dbReference type="ARBA" id="ARBA00022741"/>
    </source>
</evidence>
<name>A0ABD0QMP4_CIRMR</name>
<dbReference type="SUPFAM" id="SSF52047">
    <property type="entry name" value="RNI-like"/>
    <property type="match status" value="1"/>
</dbReference>
<evidence type="ECO:0000256" key="2">
    <source>
        <dbReference type="ARBA" id="ARBA00022490"/>
    </source>
</evidence>
<feature type="domain" description="NACHT LRR and PYD" evidence="7">
    <location>
        <begin position="129"/>
        <end position="250"/>
    </location>
</feature>
<protein>
    <submittedName>
        <fullName evidence="9">Uncharacterized protein</fullName>
    </submittedName>
</protein>
<evidence type="ECO:0000313" key="9">
    <source>
        <dbReference type="EMBL" id="KAL0187250.1"/>
    </source>
</evidence>
<proteinExistence type="predicted"/>